<dbReference type="WBParaSite" id="Minc3s00124g05309">
    <property type="protein sequence ID" value="Minc3s00124g05309"/>
    <property type="gene ID" value="Minc3s00124g05309"/>
</dbReference>
<accession>A0A914KUU2</accession>
<protein>
    <submittedName>
        <fullName evidence="3">Ovule protein</fullName>
    </submittedName>
</protein>
<feature type="transmembrane region" description="Helical" evidence="1">
    <location>
        <begin position="44"/>
        <end position="64"/>
    </location>
</feature>
<evidence type="ECO:0000313" key="3">
    <source>
        <dbReference type="WBParaSite" id="Minc3s00124g05309"/>
    </source>
</evidence>
<evidence type="ECO:0000313" key="2">
    <source>
        <dbReference type="Proteomes" id="UP000887563"/>
    </source>
</evidence>
<keyword evidence="2" id="KW-1185">Reference proteome</keyword>
<sequence length="79" mass="9255">MCWDCLAIKLNLFLGGYVDRGLRSLEVACLLICLKMEYPNKARLYLYFCLFIFLFFRFFCSAATTKQTTSMHIMDSEKS</sequence>
<dbReference type="Gene3D" id="3.60.21.10">
    <property type="match status" value="1"/>
</dbReference>
<name>A0A914KUU2_MELIC</name>
<reference evidence="3" key="1">
    <citation type="submission" date="2022-11" db="UniProtKB">
        <authorList>
            <consortium name="WormBaseParasite"/>
        </authorList>
    </citation>
    <scope>IDENTIFICATION</scope>
</reference>
<keyword evidence="1" id="KW-0472">Membrane</keyword>
<dbReference type="Proteomes" id="UP000887563">
    <property type="component" value="Unplaced"/>
</dbReference>
<dbReference type="InterPro" id="IPR029052">
    <property type="entry name" value="Metallo-depent_PP-like"/>
</dbReference>
<dbReference type="SUPFAM" id="SSF56300">
    <property type="entry name" value="Metallo-dependent phosphatases"/>
    <property type="match status" value="1"/>
</dbReference>
<dbReference type="AlphaFoldDB" id="A0A914KUU2"/>
<keyword evidence="1" id="KW-1133">Transmembrane helix</keyword>
<keyword evidence="1" id="KW-0812">Transmembrane</keyword>
<proteinExistence type="predicted"/>
<organism evidence="2 3">
    <name type="scientific">Meloidogyne incognita</name>
    <name type="common">Southern root-knot nematode worm</name>
    <name type="synonym">Oxyuris incognita</name>
    <dbReference type="NCBI Taxonomy" id="6306"/>
    <lineage>
        <taxon>Eukaryota</taxon>
        <taxon>Metazoa</taxon>
        <taxon>Ecdysozoa</taxon>
        <taxon>Nematoda</taxon>
        <taxon>Chromadorea</taxon>
        <taxon>Rhabditida</taxon>
        <taxon>Tylenchina</taxon>
        <taxon>Tylenchomorpha</taxon>
        <taxon>Tylenchoidea</taxon>
        <taxon>Meloidogynidae</taxon>
        <taxon>Meloidogyninae</taxon>
        <taxon>Meloidogyne</taxon>
        <taxon>Meloidogyne incognita group</taxon>
    </lineage>
</organism>
<evidence type="ECO:0000256" key="1">
    <source>
        <dbReference type="SAM" id="Phobius"/>
    </source>
</evidence>